<dbReference type="EMBL" id="LJCO01000071">
    <property type="protein sequence ID" value="KPV42701.1"/>
    <property type="molecule type" value="Genomic_DNA"/>
</dbReference>
<keyword evidence="1" id="KW-0812">Transmembrane</keyword>
<gene>
    <name evidence="3" type="ORF">AN477_16360</name>
</gene>
<dbReference type="Pfam" id="PF18895">
    <property type="entry name" value="T4SS_pilin"/>
    <property type="match status" value="1"/>
</dbReference>
<evidence type="ECO:0000256" key="1">
    <source>
        <dbReference type="SAM" id="Phobius"/>
    </source>
</evidence>
<sequence>MSTLKSITEKFKTVSQGWKFALYSFLVLLLSPSDAYAANTLQGQVTNAEAQATTVGQWAFGIGFAFAGIVLLMKFLKMHSSEDDQDYKQAKKQLKWSLYGLIGAASAWVIVTYIKTTFYSGA</sequence>
<reference evidence="3 4" key="1">
    <citation type="submission" date="2015-09" db="EMBL/GenBank/DDBJ databases">
        <title>Draft genome sequence of Alicyclobacillus ferrooxydans DSM 22381.</title>
        <authorList>
            <person name="Hemp J."/>
        </authorList>
    </citation>
    <scope>NUCLEOTIDE SEQUENCE [LARGE SCALE GENOMIC DNA]</scope>
    <source>
        <strain evidence="3 4">TC-34</strain>
    </source>
</reference>
<keyword evidence="2" id="KW-0732">Signal</keyword>
<dbReference type="Proteomes" id="UP000050482">
    <property type="component" value="Unassembled WGS sequence"/>
</dbReference>
<organism evidence="3 4">
    <name type="scientific">Alicyclobacillus ferrooxydans</name>
    <dbReference type="NCBI Taxonomy" id="471514"/>
    <lineage>
        <taxon>Bacteria</taxon>
        <taxon>Bacillati</taxon>
        <taxon>Bacillota</taxon>
        <taxon>Bacilli</taxon>
        <taxon>Bacillales</taxon>
        <taxon>Alicyclobacillaceae</taxon>
        <taxon>Alicyclobacillus</taxon>
    </lineage>
</organism>
<evidence type="ECO:0000313" key="4">
    <source>
        <dbReference type="Proteomes" id="UP000050482"/>
    </source>
</evidence>
<evidence type="ECO:0000313" key="3">
    <source>
        <dbReference type="EMBL" id="KPV42701.1"/>
    </source>
</evidence>
<feature type="signal peptide" evidence="2">
    <location>
        <begin position="1"/>
        <end position="37"/>
    </location>
</feature>
<name>A0A0N8PNX0_9BACL</name>
<keyword evidence="1" id="KW-1133">Transmembrane helix</keyword>
<protein>
    <recommendedName>
        <fullName evidence="5">Conjugal transfer protein</fullName>
    </recommendedName>
</protein>
<accession>A0A0N8PNX0</accession>
<dbReference type="STRING" id="471514.AN477_16360"/>
<comment type="caution">
    <text evidence="3">The sequence shown here is derived from an EMBL/GenBank/DDBJ whole genome shotgun (WGS) entry which is preliminary data.</text>
</comment>
<keyword evidence="1" id="KW-0472">Membrane</keyword>
<dbReference type="AlphaFoldDB" id="A0A0N8PNX0"/>
<dbReference type="PATRIC" id="fig|471514.4.peg.3543"/>
<feature type="transmembrane region" description="Helical" evidence="1">
    <location>
        <begin position="56"/>
        <end position="76"/>
    </location>
</feature>
<feature type="chain" id="PRO_5006029285" description="Conjugal transfer protein" evidence="2">
    <location>
        <begin position="38"/>
        <end position="122"/>
    </location>
</feature>
<feature type="transmembrane region" description="Helical" evidence="1">
    <location>
        <begin position="96"/>
        <end position="114"/>
    </location>
</feature>
<dbReference type="InterPro" id="IPR043993">
    <property type="entry name" value="T4SS_pilin"/>
</dbReference>
<evidence type="ECO:0000256" key="2">
    <source>
        <dbReference type="SAM" id="SignalP"/>
    </source>
</evidence>
<dbReference type="RefSeq" id="WP_054970250.1">
    <property type="nucleotide sequence ID" value="NZ_LJCO01000071.1"/>
</dbReference>
<keyword evidence="4" id="KW-1185">Reference proteome</keyword>
<evidence type="ECO:0008006" key="5">
    <source>
        <dbReference type="Google" id="ProtNLM"/>
    </source>
</evidence>
<proteinExistence type="predicted"/>